<organism evidence="5 6">
    <name type="scientific">Nyssa sinensis</name>
    <dbReference type="NCBI Taxonomy" id="561372"/>
    <lineage>
        <taxon>Eukaryota</taxon>
        <taxon>Viridiplantae</taxon>
        <taxon>Streptophyta</taxon>
        <taxon>Embryophyta</taxon>
        <taxon>Tracheophyta</taxon>
        <taxon>Spermatophyta</taxon>
        <taxon>Magnoliopsida</taxon>
        <taxon>eudicotyledons</taxon>
        <taxon>Gunneridae</taxon>
        <taxon>Pentapetalae</taxon>
        <taxon>asterids</taxon>
        <taxon>Cornales</taxon>
        <taxon>Nyssaceae</taxon>
        <taxon>Nyssa</taxon>
    </lineage>
</organism>
<evidence type="ECO:0000256" key="2">
    <source>
        <dbReference type="ARBA" id="ARBA00023015"/>
    </source>
</evidence>
<protein>
    <recommendedName>
        <fullName evidence="7">SPOROCYTELESS-like EAR-containing protein 1</fullName>
    </recommendedName>
</protein>
<evidence type="ECO:0000256" key="3">
    <source>
        <dbReference type="ARBA" id="ARBA00023163"/>
    </source>
</evidence>
<dbReference type="PANTHER" id="PTHR33388:SF1">
    <property type="entry name" value="PROTEIN SPEAR2"/>
    <property type="match status" value="1"/>
</dbReference>
<feature type="compositionally biased region" description="Basic and acidic residues" evidence="4">
    <location>
        <begin position="1"/>
        <end position="10"/>
    </location>
</feature>
<evidence type="ECO:0000313" key="6">
    <source>
        <dbReference type="Proteomes" id="UP000325577"/>
    </source>
</evidence>
<dbReference type="OrthoDB" id="1189784at2759"/>
<dbReference type="PANTHER" id="PTHR33388">
    <property type="entry name" value="OS01G0212500 PROTEIN"/>
    <property type="match status" value="1"/>
</dbReference>
<dbReference type="GO" id="GO:0003700">
    <property type="term" value="F:DNA-binding transcription factor activity"/>
    <property type="evidence" value="ECO:0007669"/>
    <property type="project" value="InterPro"/>
</dbReference>
<feature type="compositionally biased region" description="Basic and acidic residues" evidence="4">
    <location>
        <begin position="367"/>
        <end position="376"/>
    </location>
</feature>
<evidence type="ECO:0000313" key="5">
    <source>
        <dbReference type="EMBL" id="KAA8515167.1"/>
    </source>
</evidence>
<proteinExistence type="predicted"/>
<reference evidence="5 6" key="1">
    <citation type="submission" date="2019-09" db="EMBL/GenBank/DDBJ databases">
        <title>A chromosome-level genome assembly of the Chinese tupelo Nyssa sinensis.</title>
        <authorList>
            <person name="Yang X."/>
            <person name="Kang M."/>
            <person name="Yang Y."/>
            <person name="Xiong H."/>
            <person name="Wang M."/>
            <person name="Zhang Z."/>
            <person name="Wang Z."/>
            <person name="Wu H."/>
            <person name="Ma T."/>
            <person name="Liu J."/>
            <person name="Xi Z."/>
        </authorList>
    </citation>
    <scope>NUCLEOTIDE SEQUENCE [LARGE SCALE GENOMIC DNA]</scope>
    <source>
        <strain evidence="5">J267</strain>
        <tissue evidence="5">Leaf</tissue>
    </source>
</reference>
<evidence type="ECO:0000256" key="1">
    <source>
        <dbReference type="ARBA" id="ARBA00022491"/>
    </source>
</evidence>
<name>A0A5J4ZD32_9ASTE</name>
<sequence>MADHGQEDNQRGGGSGWSPASKRPKLPKAPPQRGLGVAQLEKILRDQQQNTIECIENKASFRGPFSYIIRSVPNPHHSPLIPPPSVTMPPLMTPMNNISSTSSITRHVPSFQNFDHFAPPPFPTTTLTGSYSCNSFSGGGGGVYEIGGSTKNFLGNEKFPTMRSSYKSNFTREIPKLDYGFQHPIYLLEKMDPNWPSYLMLQSKHFLYPFSKMVGIKQQWPFPLDDQPGPFSPKKLLPCFPNMYKPDTPSSCGSHSGISFEPRKEMFRDSKKGGKSKMNPKKSFTNCSNLDANFLRLGPPTTSSQSTQTSNKEVTEFDFLQFQGSIDDPHQWLGQGGSSHQKPFYNFLPLKNEAAGRGAETSSSLDNRNDETDRNNVDLSLNLSLGGFKKD</sequence>
<dbReference type="InterPro" id="IPR040356">
    <property type="entry name" value="SPEAR"/>
</dbReference>
<gene>
    <name evidence="5" type="ORF">F0562_018346</name>
</gene>
<dbReference type="EMBL" id="CM018052">
    <property type="protein sequence ID" value="KAA8515167.1"/>
    <property type="molecule type" value="Genomic_DNA"/>
</dbReference>
<accession>A0A5J4ZD32</accession>
<feature type="region of interest" description="Disordered" evidence="4">
    <location>
        <begin position="1"/>
        <end position="35"/>
    </location>
</feature>
<keyword evidence="3" id="KW-0804">Transcription</keyword>
<dbReference type="AlphaFoldDB" id="A0A5J4ZD32"/>
<dbReference type="Proteomes" id="UP000325577">
    <property type="component" value="Linkage Group LG9"/>
</dbReference>
<evidence type="ECO:0000256" key="4">
    <source>
        <dbReference type="SAM" id="MobiDB-lite"/>
    </source>
</evidence>
<evidence type="ECO:0008006" key="7">
    <source>
        <dbReference type="Google" id="ProtNLM"/>
    </source>
</evidence>
<keyword evidence="1" id="KW-0678">Repressor</keyword>
<keyword evidence="6" id="KW-1185">Reference proteome</keyword>
<feature type="region of interest" description="Disordered" evidence="4">
    <location>
        <begin position="355"/>
        <end position="391"/>
    </location>
</feature>
<keyword evidence="2" id="KW-0805">Transcription regulation</keyword>